<dbReference type="EMBL" id="GGEC01032980">
    <property type="protein sequence ID" value="MBX13464.1"/>
    <property type="molecule type" value="Transcribed_RNA"/>
</dbReference>
<accession>A0A2P2L663</accession>
<proteinExistence type="predicted"/>
<reference evidence="1" key="1">
    <citation type="submission" date="2018-02" db="EMBL/GenBank/DDBJ databases">
        <title>Rhizophora mucronata_Transcriptome.</title>
        <authorList>
            <person name="Meera S.P."/>
            <person name="Sreeshan A."/>
            <person name="Augustine A."/>
        </authorList>
    </citation>
    <scope>NUCLEOTIDE SEQUENCE</scope>
    <source>
        <tissue evidence="1">Leaf</tissue>
    </source>
</reference>
<organism evidence="1">
    <name type="scientific">Rhizophora mucronata</name>
    <name type="common">Asiatic mangrove</name>
    <dbReference type="NCBI Taxonomy" id="61149"/>
    <lineage>
        <taxon>Eukaryota</taxon>
        <taxon>Viridiplantae</taxon>
        <taxon>Streptophyta</taxon>
        <taxon>Embryophyta</taxon>
        <taxon>Tracheophyta</taxon>
        <taxon>Spermatophyta</taxon>
        <taxon>Magnoliopsida</taxon>
        <taxon>eudicotyledons</taxon>
        <taxon>Gunneridae</taxon>
        <taxon>Pentapetalae</taxon>
        <taxon>rosids</taxon>
        <taxon>fabids</taxon>
        <taxon>Malpighiales</taxon>
        <taxon>Rhizophoraceae</taxon>
        <taxon>Rhizophora</taxon>
    </lineage>
</organism>
<sequence>MSFLKVTLITLELLWPHQMTQLVGLTLQS</sequence>
<evidence type="ECO:0000313" key="1">
    <source>
        <dbReference type="EMBL" id="MBX13464.1"/>
    </source>
</evidence>
<name>A0A2P2L663_RHIMU</name>
<protein>
    <submittedName>
        <fullName evidence="1">Uncharacterized protein</fullName>
    </submittedName>
</protein>
<dbReference type="AlphaFoldDB" id="A0A2P2L663"/>